<comment type="caution">
    <text evidence="2">The sequence shown here is derived from an EMBL/GenBank/DDBJ whole genome shotgun (WGS) entry which is preliminary data.</text>
</comment>
<accession>A0ABV9FGS9</accession>
<keyword evidence="1" id="KW-1133">Transmembrane helix</keyword>
<sequence length="128" mass="14660">MLLLKRIISKALACLITALIIAFVLSFFAYKPNRIDLFPIITLYVVGYGLLIGLPCSFVADGFIKKLPNNLYFLMGLVIHLCFGMLVVYLFIQNDDTLNIPLFIYPALFTAVGIWLLDMIFKRYWTLK</sequence>
<dbReference type="Proteomes" id="UP001596028">
    <property type="component" value="Unassembled WGS sequence"/>
</dbReference>
<dbReference type="EMBL" id="JBHSEP010000015">
    <property type="protein sequence ID" value="MFC4600263.1"/>
    <property type="molecule type" value="Genomic_DNA"/>
</dbReference>
<gene>
    <name evidence="2" type="ORF">ACFO3S_18610</name>
</gene>
<feature type="transmembrane region" description="Helical" evidence="1">
    <location>
        <begin position="71"/>
        <end position="92"/>
    </location>
</feature>
<organism evidence="2 3">
    <name type="scientific">Cohnella hongkongensis</name>
    <dbReference type="NCBI Taxonomy" id="178337"/>
    <lineage>
        <taxon>Bacteria</taxon>
        <taxon>Bacillati</taxon>
        <taxon>Bacillota</taxon>
        <taxon>Bacilli</taxon>
        <taxon>Bacillales</taxon>
        <taxon>Paenibacillaceae</taxon>
        <taxon>Cohnella</taxon>
    </lineage>
</organism>
<reference evidence="3" key="1">
    <citation type="journal article" date="2019" name="Int. J. Syst. Evol. Microbiol.">
        <title>The Global Catalogue of Microorganisms (GCM) 10K type strain sequencing project: providing services to taxonomists for standard genome sequencing and annotation.</title>
        <authorList>
            <consortium name="The Broad Institute Genomics Platform"/>
            <consortium name="The Broad Institute Genome Sequencing Center for Infectious Disease"/>
            <person name="Wu L."/>
            <person name="Ma J."/>
        </authorList>
    </citation>
    <scope>NUCLEOTIDE SEQUENCE [LARGE SCALE GENOMIC DNA]</scope>
    <source>
        <strain evidence="3">CCUG 49571</strain>
    </source>
</reference>
<evidence type="ECO:0008006" key="4">
    <source>
        <dbReference type="Google" id="ProtNLM"/>
    </source>
</evidence>
<protein>
    <recommendedName>
        <fullName evidence="4">DUF3021 domain-containing protein</fullName>
    </recommendedName>
</protein>
<proteinExistence type="predicted"/>
<keyword evidence="1" id="KW-0472">Membrane</keyword>
<feature type="transmembrane region" description="Helical" evidence="1">
    <location>
        <begin position="98"/>
        <end position="121"/>
    </location>
</feature>
<name>A0ABV9FGS9_9BACL</name>
<dbReference type="RefSeq" id="WP_378099186.1">
    <property type="nucleotide sequence ID" value="NZ_JBHSEP010000015.1"/>
</dbReference>
<keyword evidence="1" id="KW-0812">Transmembrane</keyword>
<evidence type="ECO:0000313" key="3">
    <source>
        <dbReference type="Proteomes" id="UP001596028"/>
    </source>
</evidence>
<keyword evidence="3" id="KW-1185">Reference proteome</keyword>
<feature type="transmembrane region" description="Helical" evidence="1">
    <location>
        <begin position="37"/>
        <end position="59"/>
    </location>
</feature>
<evidence type="ECO:0000256" key="1">
    <source>
        <dbReference type="SAM" id="Phobius"/>
    </source>
</evidence>
<evidence type="ECO:0000313" key="2">
    <source>
        <dbReference type="EMBL" id="MFC4600263.1"/>
    </source>
</evidence>
<feature type="transmembrane region" description="Helical" evidence="1">
    <location>
        <begin position="12"/>
        <end position="31"/>
    </location>
</feature>